<dbReference type="GO" id="GO:0003677">
    <property type="term" value="F:DNA binding"/>
    <property type="evidence" value="ECO:0007669"/>
    <property type="project" value="UniProtKB-KW"/>
</dbReference>
<reference evidence="8 9" key="1">
    <citation type="submission" date="2020-08" db="EMBL/GenBank/DDBJ databases">
        <title>Genomic Encyclopedia of Type Strains, Phase IV (KMG-IV): sequencing the most valuable type-strain genomes for metagenomic binning, comparative biology and taxonomic classification.</title>
        <authorList>
            <person name="Goeker M."/>
        </authorList>
    </citation>
    <scope>NUCLEOTIDE SEQUENCE [LARGE SCALE GENOMIC DNA]</scope>
    <source>
        <strain evidence="8 9">DSM 25799</strain>
    </source>
</reference>
<evidence type="ECO:0000259" key="6">
    <source>
        <dbReference type="PROSITE" id="PS50943"/>
    </source>
</evidence>
<dbReference type="SUPFAM" id="SSF47413">
    <property type="entry name" value="lambda repressor-like DNA-binding domains"/>
    <property type="match status" value="1"/>
</dbReference>
<proteinExistence type="inferred from homology"/>
<dbReference type="InterPro" id="IPR013762">
    <property type="entry name" value="Integrase-like_cat_sf"/>
</dbReference>
<protein>
    <submittedName>
        <fullName evidence="8">Integrase</fullName>
    </submittedName>
</protein>
<dbReference type="InterPro" id="IPR004107">
    <property type="entry name" value="Integrase_SAM-like_N"/>
</dbReference>
<comment type="caution">
    <text evidence="8">The sequence shown here is derived from an EMBL/GenBank/DDBJ whole genome shotgun (WGS) entry which is preliminary data.</text>
</comment>
<feature type="region of interest" description="Disordered" evidence="5">
    <location>
        <begin position="452"/>
        <end position="471"/>
    </location>
</feature>
<evidence type="ECO:0000259" key="7">
    <source>
        <dbReference type="PROSITE" id="PS51898"/>
    </source>
</evidence>
<dbReference type="InterPro" id="IPR011010">
    <property type="entry name" value="DNA_brk_join_enz"/>
</dbReference>
<dbReference type="Gene3D" id="1.10.443.10">
    <property type="entry name" value="Intergrase catalytic core"/>
    <property type="match status" value="1"/>
</dbReference>
<evidence type="ECO:0000256" key="4">
    <source>
        <dbReference type="ARBA" id="ARBA00023172"/>
    </source>
</evidence>
<evidence type="ECO:0000256" key="5">
    <source>
        <dbReference type="SAM" id="MobiDB-lite"/>
    </source>
</evidence>
<dbReference type="SUPFAM" id="SSF56349">
    <property type="entry name" value="DNA breaking-rejoining enzymes"/>
    <property type="match status" value="1"/>
</dbReference>
<dbReference type="InterPro" id="IPR010982">
    <property type="entry name" value="Lambda_DNA-bd_dom_sf"/>
</dbReference>
<dbReference type="CDD" id="cd00093">
    <property type="entry name" value="HTH_XRE"/>
    <property type="match status" value="1"/>
</dbReference>
<keyword evidence="9" id="KW-1185">Reference proteome</keyword>
<dbReference type="Proteomes" id="UP000539953">
    <property type="component" value="Unassembled WGS sequence"/>
</dbReference>
<evidence type="ECO:0000313" key="9">
    <source>
        <dbReference type="Proteomes" id="UP000539953"/>
    </source>
</evidence>
<dbReference type="GO" id="GO:0015074">
    <property type="term" value="P:DNA integration"/>
    <property type="evidence" value="ECO:0007669"/>
    <property type="project" value="UniProtKB-KW"/>
</dbReference>
<dbReference type="Gene3D" id="1.10.150.130">
    <property type="match status" value="1"/>
</dbReference>
<dbReference type="CDD" id="cd01189">
    <property type="entry name" value="INT_ICEBs1_C_like"/>
    <property type="match status" value="1"/>
</dbReference>
<dbReference type="Pfam" id="PF01381">
    <property type="entry name" value="HTH_3"/>
    <property type="match status" value="1"/>
</dbReference>
<keyword evidence="4" id="KW-0233">DNA recombination</keyword>
<dbReference type="RefSeq" id="WP_183326702.1">
    <property type="nucleotide sequence ID" value="NZ_JACHHK010000001.1"/>
</dbReference>
<dbReference type="InterPro" id="IPR001387">
    <property type="entry name" value="Cro/C1-type_HTH"/>
</dbReference>
<keyword evidence="2" id="KW-0229">DNA integration</keyword>
<accession>A0A7W8CVA2</accession>
<dbReference type="PANTHER" id="PTHR30349">
    <property type="entry name" value="PHAGE INTEGRASE-RELATED"/>
    <property type="match status" value="1"/>
</dbReference>
<dbReference type="Pfam" id="PF00589">
    <property type="entry name" value="Phage_integrase"/>
    <property type="match status" value="1"/>
</dbReference>
<dbReference type="Pfam" id="PF14659">
    <property type="entry name" value="Phage_int_SAM_3"/>
    <property type="match status" value="1"/>
</dbReference>
<dbReference type="PROSITE" id="PS50943">
    <property type="entry name" value="HTH_CROC1"/>
    <property type="match status" value="1"/>
</dbReference>
<evidence type="ECO:0000256" key="2">
    <source>
        <dbReference type="ARBA" id="ARBA00022908"/>
    </source>
</evidence>
<dbReference type="AlphaFoldDB" id="A0A7W8CVA2"/>
<feature type="domain" description="Tyr recombinase" evidence="7">
    <location>
        <begin position="242"/>
        <end position="443"/>
    </location>
</feature>
<evidence type="ECO:0000256" key="1">
    <source>
        <dbReference type="ARBA" id="ARBA00008857"/>
    </source>
</evidence>
<dbReference type="PROSITE" id="PS51898">
    <property type="entry name" value="TYR_RECOMBINASE"/>
    <property type="match status" value="1"/>
</dbReference>
<name>A0A7W8CVA2_9FIRM</name>
<organism evidence="8 9">
    <name type="scientific">Catenisphaera adipataccumulans</name>
    <dbReference type="NCBI Taxonomy" id="700500"/>
    <lineage>
        <taxon>Bacteria</taxon>
        <taxon>Bacillati</taxon>
        <taxon>Bacillota</taxon>
        <taxon>Erysipelotrichia</taxon>
        <taxon>Erysipelotrichales</taxon>
        <taxon>Erysipelotrichaceae</taxon>
        <taxon>Catenisphaera</taxon>
    </lineage>
</organism>
<comment type="similarity">
    <text evidence="1">Belongs to the 'phage' integrase family.</text>
</comment>
<dbReference type="InterPro" id="IPR050090">
    <property type="entry name" value="Tyrosine_recombinase_XerCD"/>
</dbReference>
<gene>
    <name evidence="8" type="ORF">HNQ47_000221</name>
</gene>
<dbReference type="InterPro" id="IPR010998">
    <property type="entry name" value="Integrase_recombinase_N"/>
</dbReference>
<dbReference type="GO" id="GO:0006310">
    <property type="term" value="P:DNA recombination"/>
    <property type="evidence" value="ECO:0007669"/>
    <property type="project" value="UniProtKB-KW"/>
</dbReference>
<sequence length="471" mass="53786">MASIRKRGDSFTITAYMGYDEKGKQIKKTTTYHPPENVTAGKAEKLARQYADVWENKIKGYVALDENRTFRELADWYYESVAPNRLKPHTLIHYREGIEKHIMPVLGHEKLKNITPPMLDKLFTDLQKNGNLEHSFQLKDRAIFDGVKRDAFAEKAGVSRSEIYHVLRGDTIRRENAEKIADGLNMKFSDVFNDMTESPGMTGASVNKLKLNLSAIFTAAVKKEIMRRNPCKLATPPRVDTAPAEYLDEEQARELLQLVHEYGDFQFEVIVNVLLATGMRAGELSALYWEDIDLETGLLYIRHTLISLNGEYIRETTKTEDSTRRIMLPDYIIELLKTHKKKQLEKRFKMGAGWMNPDLVFTNLHGNFYITGNMNRKLKQVIKGSDLPQDLHLHSLRHTFASLLINGNVSARVIADRLGHSTTKTTLDTYSHVYKESEARAMQAVDIALFKDKKAAPQKPEQEPDSKQAQA</sequence>
<dbReference type="PANTHER" id="PTHR30349:SF64">
    <property type="entry name" value="PROPHAGE INTEGRASE INTD-RELATED"/>
    <property type="match status" value="1"/>
</dbReference>
<dbReference type="EMBL" id="JACHHK010000001">
    <property type="protein sequence ID" value="MBB5182218.1"/>
    <property type="molecule type" value="Genomic_DNA"/>
</dbReference>
<feature type="domain" description="HTH cro/C1-type" evidence="6">
    <location>
        <begin position="151"/>
        <end position="191"/>
    </location>
</feature>
<evidence type="ECO:0000313" key="8">
    <source>
        <dbReference type="EMBL" id="MBB5182218.1"/>
    </source>
</evidence>
<evidence type="ECO:0000256" key="3">
    <source>
        <dbReference type="ARBA" id="ARBA00023125"/>
    </source>
</evidence>
<dbReference type="Gene3D" id="1.10.260.40">
    <property type="entry name" value="lambda repressor-like DNA-binding domains"/>
    <property type="match status" value="1"/>
</dbReference>
<dbReference type="SMART" id="SM00530">
    <property type="entry name" value="HTH_XRE"/>
    <property type="match status" value="1"/>
</dbReference>
<dbReference type="InterPro" id="IPR002104">
    <property type="entry name" value="Integrase_catalytic"/>
</dbReference>
<keyword evidence="3" id="KW-0238">DNA-binding</keyword>